<proteinExistence type="predicted"/>
<accession>A0ABM9PQG5</accession>
<name>A0ABM9PQG5_9FLAO</name>
<dbReference type="RefSeq" id="WP_348739579.1">
    <property type="nucleotide sequence ID" value="NZ_CAXJRC010000043.1"/>
</dbReference>
<dbReference type="Gene3D" id="3.40.390.10">
    <property type="entry name" value="Collagenase (Catalytic Domain)"/>
    <property type="match status" value="1"/>
</dbReference>
<comment type="caution">
    <text evidence="2">The sequence shown here is derived from an EMBL/GenBank/DDBJ whole genome shotgun (WGS) entry which is preliminary data.</text>
</comment>
<protein>
    <submittedName>
        <fullName evidence="2">Uncharacterized protein</fullName>
    </submittedName>
</protein>
<reference evidence="2 3" key="1">
    <citation type="submission" date="2024-05" db="EMBL/GenBank/DDBJ databases">
        <authorList>
            <person name="Duchaud E."/>
        </authorList>
    </citation>
    <scope>NUCLEOTIDE SEQUENCE [LARGE SCALE GENOMIC DNA]</scope>
    <source>
        <strain evidence="2">Ena-SAMPLE-TAB-13-05-2024-13:56:06:370-140305</strain>
    </source>
</reference>
<evidence type="ECO:0000313" key="2">
    <source>
        <dbReference type="EMBL" id="CAL2108007.1"/>
    </source>
</evidence>
<gene>
    <name evidence="2" type="ORF">T190115A13A_60002</name>
</gene>
<evidence type="ECO:0000313" key="3">
    <source>
        <dbReference type="Proteomes" id="UP001497602"/>
    </source>
</evidence>
<sequence>MNKFSFLRIISVLTILLFLSCNDDTIEDLDTNNNIDTDNETSELVTLNTWKLAHGSGNSNAYSIGIIFEVKDKNQTDASFEKLIDEMVGNGDFSLFKTQPFDKNKEKFNVYYAILSKSRDQNSYPFSKEELTNMRDKAGKYFSKNKQLFFGAKEPKDANNFMQNMASTVGFDFSKTDQIFSYADGFSLDNTSTTPNQKNIIQRNLNRFDNLFNQKQFNTQVYISPGVGQAYANTSDKIKKVYMSYEDYSLAKLVSSDLIHPNMIAITFTHEFGHAFALFGDEYYDYEPNFSFVSLKFQNNVVNQGFDFNNKQFDANNTTSNPWIASKVPVLIRENNGQGVYEFTSGPIPNYNGQLVKGGPGGYGGYRASDNSIMRFYMFINTPNDWVHGWNAVQQFYINYFINKIN</sequence>
<keyword evidence="1" id="KW-0732">Signal</keyword>
<feature type="signal peptide" evidence="1">
    <location>
        <begin position="1"/>
        <end position="23"/>
    </location>
</feature>
<feature type="chain" id="PRO_5046967174" evidence="1">
    <location>
        <begin position="24"/>
        <end position="406"/>
    </location>
</feature>
<dbReference type="EMBL" id="CAXJRC010000043">
    <property type="protein sequence ID" value="CAL2108007.1"/>
    <property type="molecule type" value="Genomic_DNA"/>
</dbReference>
<dbReference type="InterPro" id="IPR024079">
    <property type="entry name" value="MetalloPept_cat_dom_sf"/>
</dbReference>
<keyword evidence="3" id="KW-1185">Reference proteome</keyword>
<dbReference type="SUPFAM" id="SSF55486">
    <property type="entry name" value="Metalloproteases ('zincins'), catalytic domain"/>
    <property type="match status" value="1"/>
</dbReference>
<dbReference type="Proteomes" id="UP001497602">
    <property type="component" value="Unassembled WGS sequence"/>
</dbReference>
<evidence type="ECO:0000256" key="1">
    <source>
        <dbReference type="SAM" id="SignalP"/>
    </source>
</evidence>
<dbReference type="PROSITE" id="PS51257">
    <property type="entry name" value="PROKAR_LIPOPROTEIN"/>
    <property type="match status" value="1"/>
</dbReference>
<organism evidence="2 3">
    <name type="scientific">Tenacibaculum vairaonense</name>
    <dbReference type="NCBI Taxonomy" id="3137860"/>
    <lineage>
        <taxon>Bacteria</taxon>
        <taxon>Pseudomonadati</taxon>
        <taxon>Bacteroidota</taxon>
        <taxon>Flavobacteriia</taxon>
        <taxon>Flavobacteriales</taxon>
        <taxon>Flavobacteriaceae</taxon>
        <taxon>Tenacibaculum</taxon>
    </lineage>
</organism>